<evidence type="ECO:0000256" key="4">
    <source>
        <dbReference type="ARBA" id="ARBA00022692"/>
    </source>
</evidence>
<evidence type="ECO:0000256" key="2">
    <source>
        <dbReference type="ARBA" id="ARBA00022448"/>
    </source>
</evidence>
<organism evidence="12 13">
    <name type="scientific">Candidatus Wolfebacteria bacterium CG10_big_fil_rev_8_21_14_0_10_31_9</name>
    <dbReference type="NCBI Taxonomy" id="1975070"/>
    <lineage>
        <taxon>Bacteria</taxon>
        <taxon>Candidatus Wolfeibacteriota</taxon>
    </lineage>
</organism>
<evidence type="ECO:0000256" key="8">
    <source>
        <dbReference type="ARBA" id="ARBA00023186"/>
    </source>
</evidence>
<dbReference type="PANTHER" id="PTHR12428:SF65">
    <property type="entry name" value="CYTOCHROME C OXIDASE ASSEMBLY PROTEIN COX18, MITOCHONDRIAL"/>
    <property type="match status" value="1"/>
</dbReference>
<evidence type="ECO:0000256" key="3">
    <source>
        <dbReference type="ARBA" id="ARBA00022475"/>
    </source>
</evidence>
<keyword evidence="8" id="KW-0143">Chaperone</keyword>
<keyword evidence="4 9" id="KW-0812">Transmembrane</keyword>
<evidence type="ECO:0000256" key="6">
    <source>
        <dbReference type="ARBA" id="ARBA00022989"/>
    </source>
</evidence>
<keyword evidence="6 10" id="KW-1133">Transmembrane helix</keyword>
<evidence type="ECO:0000256" key="5">
    <source>
        <dbReference type="ARBA" id="ARBA00022927"/>
    </source>
</evidence>
<dbReference type="GO" id="GO:0015031">
    <property type="term" value="P:protein transport"/>
    <property type="evidence" value="ECO:0007669"/>
    <property type="project" value="UniProtKB-KW"/>
</dbReference>
<dbReference type="GO" id="GO:0032977">
    <property type="term" value="F:membrane insertase activity"/>
    <property type="evidence" value="ECO:0007669"/>
    <property type="project" value="InterPro"/>
</dbReference>
<dbReference type="PANTHER" id="PTHR12428">
    <property type="entry name" value="OXA1"/>
    <property type="match status" value="1"/>
</dbReference>
<dbReference type="Pfam" id="PF02096">
    <property type="entry name" value="60KD_IMP"/>
    <property type="match status" value="1"/>
</dbReference>
<dbReference type="GO" id="GO:0005886">
    <property type="term" value="C:plasma membrane"/>
    <property type="evidence" value="ECO:0007669"/>
    <property type="project" value="UniProtKB-SubCell"/>
</dbReference>
<feature type="transmembrane region" description="Helical" evidence="10">
    <location>
        <begin position="98"/>
        <end position="116"/>
    </location>
</feature>
<comment type="caution">
    <text evidence="12">The sequence shown here is derived from an EMBL/GenBank/DDBJ whole genome shotgun (WGS) entry which is preliminary data.</text>
</comment>
<protein>
    <recommendedName>
        <fullName evidence="11">Membrane insertase YidC/Oxa/ALB C-terminal domain-containing protein</fullName>
    </recommendedName>
</protein>
<evidence type="ECO:0000313" key="13">
    <source>
        <dbReference type="Proteomes" id="UP000231602"/>
    </source>
</evidence>
<proteinExistence type="inferred from homology"/>
<gene>
    <name evidence="12" type="ORF">COV23_00330</name>
</gene>
<evidence type="ECO:0000256" key="7">
    <source>
        <dbReference type="ARBA" id="ARBA00023136"/>
    </source>
</evidence>
<evidence type="ECO:0000256" key="1">
    <source>
        <dbReference type="ARBA" id="ARBA00004651"/>
    </source>
</evidence>
<evidence type="ECO:0000313" key="12">
    <source>
        <dbReference type="EMBL" id="PIR44354.1"/>
    </source>
</evidence>
<keyword evidence="5" id="KW-0653">Protein transport</keyword>
<reference evidence="12 13" key="1">
    <citation type="submission" date="2017-09" db="EMBL/GenBank/DDBJ databases">
        <title>Depth-based differentiation of microbial function through sediment-hosted aquifers and enrichment of novel symbionts in the deep terrestrial subsurface.</title>
        <authorList>
            <person name="Probst A.J."/>
            <person name="Ladd B."/>
            <person name="Jarett J.K."/>
            <person name="Geller-Mcgrath D.E."/>
            <person name="Sieber C.M."/>
            <person name="Emerson J.B."/>
            <person name="Anantharaman K."/>
            <person name="Thomas B.C."/>
            <person name="Malmstrom R."/>
            <person name="Stieglmeier M."/>
            <person name="Klingl A."/>
            <person name="Woyke T."/>
            <person name="Ryan C.M."/>
            <person name="Banfield J.F."/>
        </authorList>
    </citation>
    <scope>NUCLEOTIDE SEQUENCE [LARGE SCALE GENOMIC DNA]</scope>
    <source>
        <strain evidence="12">CG10_big_fil_rev_8_21_14_0_10_31_9</strain>
    </source>
</reference>
<dbReference type="CDD" id="cd20070">
    <property type="entry name" value="5TM_YidC_Alb3"/>
    <property type="match status" value="1"/>
</dbReference>
<sequence length="237" mass="27006">MVNLFNTILYEPLFKLLLFIYQNLSFNDLGVAIIILTILIRIILYPIFYKGAKDQSIMQKIAPKLKEIQTKHKDDKEKQVQATMALYKEHKVNPFSSFILLLVQLPILIALFKAFSTGIQTTEILNPLSFGLINLTKANFVIIALAAIAQYWQSKLAIPKTEKSFKNLSAAERIGQQMVYIGPAITVIFLLRLPSALGLYWLTTSVFSAIQQIVINKRLNINKKIKEEEKKLEYGKS</sequence>
<dbReference type="GO" id="GO:0051205">
    <property type="term" value="P:protein insertion into membrane"/>
    <property type="evidence" value="ECO:0007669"/>
    <property type="project" value="TreeGrafter"/>
</dbReference>
<feature type="transmembrane region" description="Helical" evidence="10">
    <location>
        <begin position="29"/>
        <end position="48"/>
    </location>
</feature>
<feature type="transmembrane region" description="Helical" evidence="10">
    <location>
        <begin position="197"/>
        <end position="215"/>
    </location>
</feature>
<evidence type="ECO:0000256" key="10">
    <source>
        <dbReference type="SAM" id="Phobius"/>
    </source>
</evidence>
<keyword evidence="7 10" id="KW-0472">Membrane</keyword>
<name>A0A2H0REB3_9BACT</name>
<evidence type="ECO:0000259" key="11">
    <source>
        <dbReference type="Pfam" id="PF02096"/>
    </source>
</evidence>
<feature type="transmembrane region" description="Helical" evidence="10">
    <location>
        <begin position="128"/>
        <end position="152"/>
    </location>
</feature>
<evidence type="ECO:0000256" key="9">
    <source>
        <dbReference type="RuleBase" id="RU003945"/>
    </source>
</evidence>
<comment type="similarity">
    <text evidence="9">Belongs to the OXA1/ALB3/YidC family.</text>
</comment>
<dbReference type="InterPro" id="IPR001708">
    <property type="entry name" value="YidC/ALB3/OXA1/COX18"/>
</dbReference>
<accession>A0A2H0REB3</accession>
<dbReference type="InterPro" id="IPR047196">
    <property type="entry name" value="YidC_ALB_C"/>
</dbReference>
<dbReference type="NCBIfam" id="TIGR03592">
    <property type="entry name" value="yidC_oxa1_cterm"/>
    <property type="match status" value="1"/>
</dbReference>
<feature type="domain" description="Membrane insertase YidC/Oxa/ALB C-terminal" evidence="11">
    <location>
        <begin position="30"/>
        <end position="217"/>
    </location>
</feature>
<dbReference type="EMBL" id="PCXV01000008">
    <property type="protein sequence ID" value="PIR44354.1"/>
    <property type="molecule type" value="Genomic_DNA"/>
</dbReference>
<dbReference type="Proteomes" id="UP000231602">
    <property type="component" value="Unassembled WGS sequence"/>
</dbReference>
<keyword evidence="2" id="KW-0813">Transport</keyword>
<dbReference type="InterPro" id="IPR028055">
    <property type="entry name" value="YidC/Oxa/ALB_C"/>
</dbReference>
<comment type="subcellular location">
    <subcellularLocation>
        <location evidence="1">Cell membrane</location>
        <topology evidence="1">Multi-pass membrane protein</topology>
    </subcellularLocation>
    <subcellularLocation>
        <location evidence="9">Membrane</location>
        <topology evidence="9">Multi-pass membrane protein</topology>
    </subcellularLocation>
</comment>
<dbReference type="AlphaFoldDB" id="A0A2H0REB3"/>
<keyword evidence="3" id="KW-1003">Cell membrane</keyword>